<dbReference type="Proteomes" id="UP000248423">
    <property type="component" value="Unassembled WGS sequence"/>
</dbReference>
<proteinExistence type="predicted"/>
<evidence type="ECO:0000313" key="1">
    <source>
        <dbReference type="EMBL" id="PYI04138.1"/>
    </source>
</evidence>
<keyword evidence="2" id="KW-1185">Reference proteome</keyword>
<accession>A0A319ECF1</accession>
<gene>
    <name evidence="1" type="ORF">BO78DRAFT_177168</name>
</gene>
<sequence length="166" mass="19012">MTDVPPWEDNRRATRIKLQEMGIEFLNAHDLENYNIKVRIEISPEAVAQKLPDFHVRNGTHIKNPNPPVLFGAVWRAALDSLKGRIERNQINIPINRSKHQLVCTFGSRANEAIEVFRELHRQLSMDFVGLDSDAPVDQPYHYRSTFLEVHLYPPPECSSCGAIVD</sequence>
<dbReference type="AlphaFoldDB" id="A0A319ECF1"/>
<dbReference type="EMBL" id="KZ826372">
    <property type="protein sequence ID" value="PYI04138.1"/>
    <property type="molecule type" value="Genomic_DNA"/>
</dbReference>
<protein>
    <submittedName>
        <fullName evidence="1">Uncharacterized protein</fullName>
    </submittedName>
</protein>
<dbReference type="OrthoDB" id="10419735at2759"/>
<name>A0A319ECF1_ASPSB</name>
<dbReference type="VEuPathDB" id="FungiDB:BO78DRAFT_177168"/>
<reference evidence="1 2" key="1">
    <citation type="submission" date="2018-02" db="EMBL/GenBank/DDBJ databases">
        <title>The genomes of Aspergillus section Nigri reveals drivers in fungal speciation.</title>
        <authorList>
            <consortium name="DOE Joint Genome Institute"/>
            <person name="Vesth T.C."/>
            <person name="Nybo J."/>
            <person name="Theobald S."/>
            <person name="Brandl J."/>
            <person name="Frisvad J.C."/>
            <person name="Nielsen K.F."/>
            <person name="Lyhne E.K."/>
            <person name="Kogle M.E."/>
            <person name="Kuo A."/>
            <person name="Riley R."/>
            <person name="Clum A."/>
            <person name="Nolan M."/>
            <person name="Lipzen A."/>
            <person name="Salamov A."/>
            <person name="Henrissat B."/>
            <person name="Wiebenga A."/>
            <person name="De vries R.P."/>
            <person name="Grigoriev I.V."/>
            <person name="Mortensen U.H."/>
            <person name="Andersen M.R."/>
            <person name="Baker S.E."/>
        </authorList>
    </citation>
    <scope>NUCLEOTIDE SEQUENCE [LARGE SCALE GENOMIC DNA]</scope>
    <source>
        <strain evidence="1 2">CBS 121057</strain>
    </source>
</reference>
<organism evidence="1 2">
    <name type="scientific">Aspergillus sclerotiicarbonarius (strain CBS 121057 / IBT 28362)</name>
    <dbReference type="NCBI Taxonomy" id="1448318"/>
    <lineage>
        <taxon>Eukaryota</taxon>
        <taxon>Fungi</taxon>
        <taxon>Dikarya</taxon>
        <taxon>Ascomycota</taxon>
        <taxon>Pezizomycotina</taxon>
        <taxon>Eurotiomycetes</taxon>
        <taxon>Eurotiomycetidae</taxon>
        <taxon>Eurotiales</taxon>
        <taxon>Aspergillaceae</taxon>
        <taxon>Aspergillus</taxon>
        <taxon>Aspergillus subgen. Circumdati</taxon>
    </lineage>
</organism>
<evidence type="ECO:0000313" key="2">
    <source>
        <dbReference type="Proteomes" id="UP000248423"/>
    </source>
</evidence>